<dbReference type="PROSITE" id="PS51257">
    <property type="entry name" value="PROKAR_LIPOPROTEIN"/>
    <property type="match status" value="1"/>
</dbReference>
<evidence type="ECO:0000259" key="7">
    <source>
        <dbReference type="PROSITE" id="PS51007"/>
    </source>
</evidence>
<dbReference type="GO" id="GO:0016614">
    <property type="term" value="F:oxidoreductase activity, acting on CH-OH group of donors"/>
    <property type="evidence" value="ECO:0007669"/>
    <property type="project" value="InterPro"/>
</dbReference>
<feature type="binding site" description="covalent" evidence="4">
    <location>
        <position position="323"/>
    </location>
    <ligand>
        <name>heme c</name>
        <dbReference type="ChEBI" id="CHEBI:61717"/>
        <label>3</label>
    </ligand>
</feature>
<keyword evidence="3 5" id="KW-0408">Iron</keyword>
<protein>
    <submittedName>
        <fullName evidence="8">C-type cytochrome</fullName>
    </submittedName>
</protein>
<evidence type="ECO:0000256" key="3">
    <source>
        <dbReference type="ARBA" id="ARBA00023004"/>
    </source>
</evidence>
<gene>
    <name evidence="8" type="ORF">DDF84_006980</name>
</gene>
<dbReference type="GO" id="GO:0009055">
    <property type="term" value="F:electron transfer activity"/>
    <property type="evidence" value="ECO:0007669"/>
    <property type="project" value="InterPro"/>
</dbReference>
<evidence type="ECO:0000256" key="2">
    <source>
        <dbReference type="ARBA" id="ARBA00022723"/>
    </source>
</evidence>
<dbReference type="InterPro" id="IPR051459">
    <property type="entry name" value="Cytochrome_c-type_DH"/>
</dbReference>
<dbReference type="EMBL" id="CP037900">
    <property type="protein sequence ID" value="QBP09521.1"/>
    <property type="molecule type" value="Genomic_DNA"/>
</dbReference>
<organism evidence="8 9">
    <name type="scientific">Cupriavidus metallidurans</name>
    <dbReference type="NCBI Taxonomy" id="119219"/>
    <lineage>
        <taxon>Bacteria</taxon>
        <taxon>Pseudomonadati</taxon>
        <taxon>Pseudomonadota</taxon>
        <taxon>Betaproteobacteria</taxon>
        <taxon>Burkholderiales</taxon>
        <taxon>Burkholderiaceae</taxon>
        <taxon>Cupriavidus</taxon>
    </lineage>
</organism>
<dbReference type="OrthoDB" id="9809720at2"/>
<feature type="binding site" description="axial binding residue" evidence="5">
    <location>
        <position position="207"/>
    </location>
    <ligand>
        <name>heme c</name>
        <dbReference type="ChEBI" id="CHEBI:61717"/>
        <label>2</label>
    </ligand>
    <ligandPart>
        <name>Fe</name>
        <dbReference type="ChEBI" id="CHEBI:18248"/>
    </ligandPart>
</feature>
<dbReference type="PIRSF" id="PIRSF000018">
    <property type="entry name" value="Mb_ADH_cyt_c"/>
    <property type="match status" value="1"/>
</dbReference>
<dbReference type="InterPro" id="IPR009056">
    <property type="entry name" value="Cyt_c-like_dom"/>
</dbReference>
<dbReference type="AlphaFoldDB" id="A0A482IMU8"/>
<keyword evidence="2 5" id="KW-0479">Metal-binding</keyword>
<feature type="binding site" description="axial binding residue" evidence="5">
    <location>
        <position position="327"/>
    </location>
    <ligand>
        <name>heme c</name>
        <dbReference type="ChEBI" id="CHEBI:61717"/>
        <label>3</label>
    </ligand>
    <ligandPart>
        <name>Fe</name>
        <dbReference type="ChEBI" id="CHEBI:18248"/>
    </ligandPart>
</feature>
<evidence type="ECO:0000256" key="5">
    <source>
        <dbReference type="PIRSR" id="PIRSR000018-51"/>
    </source>
</evidence>
<feature type="signal peptide" evidence="6">
    <location>
        <begin position="1"/>
        <end position="31"/>
    </location>
</feature>
<dbReference type="InterPro" id="IPR014353">
    <property type="entry name" value="Membr-bd_ADH_cyt_c"/>
</dbReference>
<dbReference type="PANTHER" id="PTHR35008:SF4">
    <property type="entry name" value="BLL4482 PROTEIN"/>
    <property type="match status" value="1"/>
</dbReference>
<feature type="binding site" description="covalent" evidence="4">
    <location>
        <position position="203"/>
    </location>
    <ligand>
        <name>heme c</name>
        <dbReference type="ChEBI" id="CHEBI:61717"/>
        <label>2</label>
    </ligand>
</feature>
<dbReference type="SUPFAM" id="SSF46626">
    <property type="entry name" value="Cytochrome c"/>
    <property type="match status" value="3"/>
</dbReference>
<dbReference type="InterPro" id="IPR036909">
    <property type="entry name" value="Cyt_c-like_dom_sf"/>
</dbReference>
<dbReference type="GO" id="GO:0005506">
    <property type="term" value="F:iron ion binding"/>
    <property type="evidence" value="ECO:0007669"/>
    <property type="project" value="InterPro"/>
</dbReference>
<dbReference type="PROSITE" id="PS51007">
    <property type="entry name" value="CYTC"/>
    <property type="match status" value="3"/>
</dbReference>
<dbReference type="RefSeq" id="WP_024570868.1">
    <property type="nucleotide sequence ID" value="NZ_CP037900.1"/>
</dbReference>
<feature type="domain" description="Cytochrome c" evidence="7">
    <location>
        <begin position="180"/>
        <end position="295"/>
    </location>
</feature>
<feature type="chain" id="PRO_5019761708" evidence="6">
    <location>
        <begin position="32"/>
        <end position="421"/>
    </location>
</feature>
<evidence type="ECO:0000256" key="1">
    <source>
        <dbReference type="ARBA" id="ARBA00022617"/>
    </source>
</evidence>
<keyword evidence="1 4" id="KW-0349">Heme</keyword>
<dbReference type="Proteomes" id="UP000253772">
    <property type="component" value="Chromosome c1"/>
</dbReference>
<evidence type="ECO:0000256" key="6">
    <source>
        <dbReference type="SAM" id="SignalP"/>
    </source>
</evidence>
<name>A0A482IMU8_9BURK</name>
<evidence type="ECO:0000313" key="8">
    <source>
        <dbReference type="EMBL" id="QBP09521.1"/>
    </source>
</evidence>
<feature type="binding site" description="covalent" evidence="4">
    <location>
        <position position="58"/>
    </location>
    <ligand>
        <name>heme c</name>
        <dbReference type="ChEBI" id="CHEBI:61717"/>
        <label>1</label>
    </ligand>
</feature>
<proteinExistence type="predicted"/>
<accession>A0A482IMU8</accession>
<evidence type="ECO:0000313" key="9">
    <source>
        <dbReference type="Proteomes" id="UP000253772"/>
    </source>
</evidence>
<feature type="binding site" description="covalent" evidence="4">
    <location>
        <position position="206"/>
    </location>
    <ligand>
        <name>heme c</name>
        <dbReference type="ChEBI" id="CHEBI:61717"/>
        <label>2</label>
    </ligand>
</feature>
<feature type="domain" description="Cytochrome c" evidence="7">
    <location>
        <begin position="44"/>
        <end position="146"/>
    </location>
</feature>
<reference evidence="8 9" key="1">
    <citation type="submission" date="2019-03" db="EMBL/GenBank/DDBJ databases">
        <title>Comparative insights into the high quality Complete genome sequence of highly metal resistant Cupriavidus metallidurans strain BS1 isolated from a gold-copper mine.</title>
        <authorList>
            <person name="Mazhar H.S."/>
            <person name="Rensing C."/>
        </authorList>
    </citation>
    <scope>NUCLEOTIDE SEQUENCE [LARGE SCALE GENOMIC DNA]</scope>
    <source>
        <strain evidence="8 9">BS1</strain>
    </source>
</reference>
<dbReference type="Gene3D" id="1.10.760.10">
    <property type="entry name" value="Cytochrome c-like domain"/>
    <property type="match status" value="2"/>
</dbReference>
<evidence type="ECO:0000256" key="4">
    <source>
        <dbReference type="PIRSR" id="PIRSR000018-50"/>
    </source>
</evidence>
<dbReference type="GO" id="GO:0016020">
    <property type="term" value="C:membrane"/>
    <property type="evidence" value="ECO:0007669"/>
    <property type="project" value="InterPro"/>
</dbReference>
<comment type="cofactor">
    <cofactor evidence="4">
        <name>heme c</name>
        <dbReference type="ChEBI" id="CHEBI:61717"/>
    </cofactor>
    <text evidence="4">Binds 3 heme c groups covalently per subunit.</text>
</comment>
<feature type="binding site" description="axial binding residue" evidence="5">
    <location>
        <position position="62"/>
    </location>
    <ligand>
        <name>heme c</name>
        <dbReference type="ChEBI" id="CHEBI:61717"/>
        <label>1</label>
    </ligand>
    <ligandPart>
        <name>Fe</name>
        <dbReference type="ChEBI" id="CHEBI:18248"/>
    </ligandPart>
</feature>
<feature type="binding site" description="covalent" evidence="4">
    <location>
        <position position="326"/>
    </location>
    <ligand>
        <name>heme c</name>
        <dbReference type="ChEBI" id="CHEBI:61717"/>
        <label>3</label>
    </ligand>
</feature>
<dbReference type="PANTHER" id="PTHR35008">
    <property type="entry name" value="BLL4482 PROTEIN-RELATED"/>
    <property type="match status" value="1"/>
</dbReference>
<keyword evidence="6" id="KW-0732">Signal</keyword>
<dbReference type="GO" id="GO:0020037">
    <property type="term" value="F:heme binding"/>
    <property type="evidence" value="ECO:0007669"/>
    <property type="project" value="InterPro"/>
</dbReference>
<feature type="binding site" description="covalent" evidence="4">
    <location>
        <position position="61"/>
    </location>
    <ligand>
        <name>heme c</name>
        <dbReference type="ChEBI" id="CHEBI:61717"/>
        <label>1</label>
    </ligand>
</feature>
<dbReference type="Pfam" id="PF00034">
    <property type="entry name" value="Cytochrom_C"/>
    <property type="match status" value="2"/>
</dbReference>
<feature type="domain" description="Cytochrome c" evidence="7">
    <location>
        <begin position="310"/>
        <end position="400"/>
    </location>
</feature>
<sequence length="421" mass="44678">MTTIRWISALAAGSALLLAGCGSGSSDVPQAADLAPATKLTPAQQIERGRYLVRAADCAACHTAPNGAPFAGGVELASPFGKFYGTNITPDKDHGIGKWSADDFYKALHDGVAPDKHLYPAMPYTSYRGLSRTDTDAMYAYLMQLKPMAVQNREPELGFPYNQRFAMAGWNLLFRKDALPDASKGESPAWIRGRYLTNALGHCAECHTPRGKFGQMDGGRPLTGSALARVGAPDISPAGLAARGWTAADLQTFFSTGIAPQGSAYGEMFPVVHLSSRYLNAADVGAMSTYLLGDKPPAPQPLKPANADAGAMATGRQHYLAVCAGCHGREGEGKPHVAVAMLGNSTVRNADPRNLIVSMLDGIERQDFPGLESMQDMPGFATRMNDAELAALANYLRASYGGQPADVTTDSVKVLRETPSH</sequence>